<dbReference type="GO" id="GO:0009424">
    <property type="term" value="C:bacterial-type flagellum hook"/>
    <property type="evidence" value="ECO:0007669"/>
    <property type="project" value="UniProtKB-UniRule"/>
</dbReference>
<keyword evidence="5" id="KW-0964">Secreted</keyword>
<evidence type="ECO:0000256" key="4">
    <source>
        <dbReference type="ARBA" id="ARBA00023143"/>
    </source>
</evidence>
<comment type="function">
    <text evidence="5">Required for morphogenesis and for the elongation of the flagellar filament by facilitating polymerization of the flagellin monomers at the tip of growing filament. Forms a capping structure, which prevents flagellin subunits (transported through the central channel of the flagellum) from leaking out without polymerization at the distal end.</text>
</comment>
<name>A0A7Z2VJY8_9BACL</name>
<comment type="subcellular location">
    <subcellularLocation>
        <location evidence="5">Secreted</location>
    </subcellularLocation>
    <subcellularLocation>
        <location evidence="5">Bacterial flagellum</location>
    </subcellularLocation>
</comment>
<dbReference type="Proteomes" id="UP000502248">
    <property type="component" value="Chromosome"/>
</dbReference>
<proteinExistence type="inferred from homology"/>
<keyword evidence="8" id="KW-0969">Cilium</keyword>
<protein>
    <recommendedName>
        <fullName evidence="5">Flagellar hook-associated protein 2</fullName>
        <shortName evidence="5">HAP2</shortName>
    </recommendedName>
    <alternativeName>
        <fullName evidence="5">Flagellar cap protein</fullName>
    </alternativeName>
</protein>
<evidence type="ECO:0000256" key="3">
    <source>
        <dbReference type="ARBA" id="ARBA00023054"/>
    </source>
</evidence>
<evidence type="ECO:0000256" key="5">
    <source>
        <dbReference type="RuleBase" id="RU362066"/>
    </source>
</evidence>
<keyword evidence="4 5" id="KW-0975">Bacterial flagellum</keyword>
<evidence type="ECO:0000256" key="2">
    <source>
        <dbReference type="ARBA" id="ARBA00011255"/>
    </source>
</evidence>
<dbReference type="Pfam" id="PF02465">
    <property type="entry name" value="FliD_N"/>
    <property type="match status" value="1"/>
</dbReference>
<dbReference type="GO" id="GO:0005576">
    <property type="term" value="C:extracellular region"/>
    <property type="evidence" value="ECO:0007669"/>
    <property type="project" value="UniProtKB-SubCell"/>
</dbReference>
<sequence>MLYSIGAANKTVPPVSRELYTPFHSSTYRQPANSWLNSYPNPYERFVKTAATGIVDFLASTQKVQTTANGLLNKSTSSLQAREALSSDNKAVSASARNEASIGSYKIKTQSIAQSQINSGTELNKGSQTAIQSGENRFKLTIGGKSTTISSHIAATDTNEQALTKLKNAINEAKTGITANVVNDSETGKSKLVLSSDKTGTDQAFDVTDESGNAAASSGIASVTSAATNAIYTVNGGAAQTSQSNAIELEKGKVSATLLKPTTSEEIEITVRPDGKKALEQVGALISGYNAMRDRLKEASGYMSPTVARSLGDAVSSASYERIGIRQNADGTLKLDEAAFTKSLNANFEQTSKTISGIGGLARSLDKATDRFNDVSASSLLNKQMHTMQQYATYQSTMQSYLPFPTTGLLVNGFM</sequence>
<dbReference type="GO" id="GO:0009421">
    <property type="term" value="C:bacterial-type flagellum filament cap"/>
    <property type="evidence" value="ECO:0007669"/>
    <property type="project" value="InterPro"/>
</dbReference>
<dbReference type="EMBL" id="CP051680">
    <property type="protein sequence ID" value="QJD84482.1"/>
    <property type="molecule type" value="Genomic_DNA"/>
</dbReference>
<accession>A0A7Z2VJY8</accession>
<keyword evidence="3" id="KW-0175">Coiled coil</keyword>
<dbReference type="GO" id="GO:0071973">
    <property type="term" value="P:bacterial-type flagellum-dependent cell motility"/>
    <property type="evidence" value="ECO:0007669"/>
    <property type="project" value="TreeGrafter"/>
</dbReference>
<evidence type="ECO:0000313" key="8">
    <source>
        <dbReference type="EMBL" id="QJD84482.1"/>
    </source>
</evidence>
<dbReference type="GO" id="GO:0007155">
    <property type="term" value="P:cell adhesion"/>
    <property type="evidence" value="ECO:0007669"/>
    <property type="project" value="InterPro"/>
</dbReference>
<gene>
    <name evidence="8" type="primary">fliD</name>
    <name evidence="8" type="ORF">HH215_15740</name>
</gene>
<comment type="subunit">
    <text evidence="2 5">Homopentamer.</text>
</comment>
<keyword evidence="8" id="KW-0966">Cell projection</keyword>
<keyword evidence="8" id="KW-0282">Flagellum</keyword>
<comment type="similarity">
    <text evidence="1 5">Belongs to the FliD family.</text>
</comment>
<reference evidence="8 9" key="1">
    <citation type="submission" date="2020-04" db="EMBL/GenBank/DDBJ databases">
        <title>Genome sequencing of novel species.</title>
        <authorList>
            <person name="Heo J."/>
            <person name="Kim S.-J."/>
            <person name="Kim J.-S."/>
            <person name="Hong S.-B."/>
            <person name="Kwon S.-W."/>
        </authorList>
    </citation>
    <scope>NUCLEOTIDE SEQUENCE [LARGE SCALE GENOMIC DNA]</scope>
    <source>
        <strain evidence="8 9">MFER-1</strain>
    </source>
</reference>
<evidence type="ECO:0000259" key="7">
    <source>
        <dbReference type="Pfam" id="PF07195"/>
    </source>
</evidence>
<feature type="domain" description="Flagellar hook-associated protein 2 C-terminal" evidence="7">
    <location>
        <begin position="227"/>
        <end position="303"/>
    </location>
</feature>
<dbReference type="PANTHER" id="PTHR30288:SF0">
    <property type="entry name" value="FLAGELLAR HOOK-ASSOCIATED PROTEIN 2"/>
    <property type="match status" value="1"/>
</dbReference>
<keyword evidence="9" id="KW-1185">Reference proteome</keyword>
<dbReference type="KEGG" id="cheb:HH215_15740"/>
<evidence type="ECO:0000256" key="1">
    <source>
        <dbReference type="ARBA" id="ARBA00009764"/>
    </source>
</evidence>
<feature type="domain" description="Flagellar hook-associated protein 2 N-terminal" evidence="6">
    <location>
        <begin position="59"/>
        <end position="116"/>
    </location>
</feature>
<dbReference type="InterPro" id="IPR010809">
    <property type="entry name" value="FliD_C"/>
</dbReference>
<dbReference type="AlphaFoldDB" id="A0A7Z2VJY8"/>
<dbReference type="Pfam" id="PF07195">
    <property type="entry name" value="FliD_C"/>
    <property type="match status" value="1"/>
</dbReference>
<evidence type="ECO:0000259" key="6">
    <source>
        <dbReference type="Pfam" id="PF02465"/>
    </source>
</evidence>
<dbReference type="InterPro" id="IPR040026">
    <property type="entry name" value="FliD"/>
</dbReference>
<dbReference type="InterPro" id="IPR003481">
    <property type="entry name" value="FliD_N"/>
</dbReference>
<dbReference type="PANTHER" id="PTHR30288">
    <property type="entry name" value="FLAGELLAR CAP/ASSEMBLY PROTEIN FLID"/>
    <property type="match status" value="1"/>
</dbReference>
<organism evidence="8 9">
    <name type="scientific">Cohnella herbarum</name>
    <dbReference type="NCBI Taxonomy" id="2728023"/>
    <lineage>
        <taxon>Bacteria</taxon>
        <taxon>Bacillati</taxon>
        <taxon>Bacillota</taxon>
        <taxon>Bacilli</taxon>
        <taxon>Bacillales</taxon>
        <taxon>Paenibacillaceae</taxon>
        <taxon>Cohnella</taxon>
    </lineage>
</organism>
<evidence type="ECO:0000313" key="9">
    <source>
        <dbReference type="Proteomes" id="UP000502248"/>
    </source>
</evidence>
<dbReference type="RefSeq" id="WP_169280765.1">
    <property type="nucleotide sequence ID" value="NZ_CP051680.1"/>
</dbReference>